<dbReference type="SMART" id="SM00715">
    <property type="entry name" value="LA"/>
    <property type="match status" value="1"/>
</dbReference>
<name>A0A835Z2D4_9STRA</name>
<gene>
    <name evidence="8" type="ORF">JKP88DRAFT_262775</name>
</gene>
<dbReference type="PROSITE" id="PS50961">
    <property type="entry name" value="HTH_LA"/>
    <property type="match status" value="1"/>
</dbReference>
<dbReference type="Pfam" id="PF05383">
    <property type="entry name" value="La"/>
    <property type="match status" value="1"/>
</dbReference>
<dbReference type="EMBL" id="JAFCMP010000146">
    <property type="protein sequence ID" value="KAG5184979.1"/>
    <property type="molecule type" value="Genomic_DNA"/>
</dbReference>
<keyword evidence="3" id="KW-0539">Nucleus</keyword>
<organism evidence="8 9">
    <name type="scientific">Tribonema minus</name>
    <dbReference type="NCBI Taxonomy" id="303371"/>
    <lineage>
        <taxon>Eukaryota</taxon>
        <taxon>Sar</taxon>
        <taxon>Stramenopiles</taxon>
        <taxon>Ochrophyta</taxon>
        <taxon>PX clade</taxon>
        <taxon>Xanthophyceae</taxon>
        <taxon>Tribonematales</taxon>
        <taxon>Tribonemataceae</taxon>
        <taxon>Tribonema</taxon>
    </lineage>
</organism>
<feature type="domain" description="RRM" evidence="6">
    <location>
        <begin position="182"/>
        <end position="262"/>
    </location>
</feature>
<dbReference type="PROSITE" id="PS50102">
    <property type="entry name" value="RRM"/>
    <property type="match status" value="1"/>
</dbReference>
<feature type="compositionally biased region" description="Basic and acidic residues" evidence="5">
    <location>
        <begin position="389"/>
        <end position="436"/>
    </location>
</feature>
<feature type="domain" description="HTH La-type RNA-binding" evidence="7">
    <location>
        <begin position="85"/>
        <end position="176"/>
    </location>
</feature>
<keyword evidence="2 4" id="KW-0694">RNA-binding</keyword>
<reference evidence="8" key="1">
    <citation type="submission" date="2021-02" db="EMBL/GenBank/DDBJ databases">
        <title>First Annotated Genome of the Yellow-green Alga Tribonema minus.</title>
        <authorList>
            <person name="Mahan K.M."/>
        </authorList>
    </citation>
    <scope>NUCLEOTIDE SEQUENCE</scope>
    <source>
        <strain evidence="8">UTEX B ZZ1240</strain>
    </source>
</reference>
<accession>A0A835Z2D4</accession>
<comment type="subcellular location">
    <subcellularLocation>
        <location evidence="1">Nucleus</location>
    </subcellularLocation>
</comment>
<feature type="region of interest" description="Disordered" evidence="5">
    <location>
        <begin position="1"/>
        <end position="31"/>
    </location>
</feature>
<dbReference type="PRINTS" id="PR00302">
    <property type="entry name" value="LUPUSLA"/>
</dbReference>
<sequence length="450" mass="48015">MAEKRDADAVITEGDTDAAAPSAKRAKTDDAAATEDAAGAAADAAGAKALQAAEAVVESVQAEKGGAAASDAAAAESKEGAKAETEATPELLAKVQRQLEFYFGDSNFNRDKFLREQVKLSEDSLVPLTVLMTFNKLKSMTADEAVVLAAAKQSEVLSVSEDGLRVGRGDGATELRYDARPRTIYAKGFGYDCPDLSIEFVTDMFKVFGEVGYVYIRRTMDKKAKGSVLVEFKEEASALKCLINRGTLVYNGQRLSKVLSYEEYLEDREKERARKGKRAGGADDQSQPPKFEPGSTFKITGLPAEGVDFAFLRDSIEPFGASPYVDTAKGLAEGHLRFRTTEDANKVYDALPKVNGVAQVPVRVYIWKGIRNARPGANGDAAEGTDAAAKPEEAAEGDKMETDAGAEESKGGEEGKEGAEAKGGEGGEEKKEAAEESKMFAQVMMLTFAA</sequence>
<dbReference type="PANTHER" id="PTHR22792:SF140">
    <property type="entry name" value="ACHILLES, ISOFORM A"/>
    <property type="match status" value="1"/>
</dbReference>
<dbReference type="GO" id="GO:0006396">
    <property type="term" value="P:RNA processing"/>
    <property type="evidence" value="ECO:0007669"/>
    <property type="project" value="InterPro"/>
</dbReference>
<dbReference type="CDD" id="cd07323">
    <property type="entry name" value="LAM"/>
    <property type="match status" value="1"/>
</dbReference>
<protein>
    <submittedName>
        <fullName evidence="8">Uncharacterized protein</fullName>
    </submittedName>
</protein>
<dbReference type="InterPro" id="IPR036388">
    <property type="entry name" value="WH-like_DNA-bd_sf"/>
</dbReference>
<dbReference type="AlphaFoldDB" id="A0A835Z2D4"/>
<dbReference type="GO" id="GO:1990904">
    <property type="term" value="C:ribonucleoprotein complex"/>
    <property type="evidence" value="ECO:0007669"/>
    <property type="project" value="InterPro"/>
</dbReference>
<evidence type="ECO:0000256" key="1">
    <source>
        <dbReference type="ARBA" id="ARBA00004123"/>
    </source>
</evidence>
<dbReference type="SMART" id="SM00360">
    <property type="entry name" value="RRM"/>
    <property type="match status" value="1"/>
</dbReference>
<dbReference type="Proteomes" id="UP000664859">
    <property type="component" value="Unassembled WGS sequence"/>
</dbReference>
<dbReference type="Gene3D" id="3.30.70.330">
    <property type="match status" value="2"/>
</dbReference>
<dbReference type="InterPro" id="IPR036390">
    <property type="entry name" value="WH_DNA-bd_sf"/>
</dbReference>
<dbReference type="InterPro" id="IPR000504">
    <property type="entry name" value="RRM_dom"/>
</dbReference>
<feature type="region of interest" description="Disordered" evidence="5">
    <location>
        <begin position="373"/>
        <end position="436"/>
    </location>
</feature>
<keyword evidence="9" id="KW-1185">Reference proteome</keyword>
<evidence type="ECO:0000313" key="8">
    <source>
        <dbReference type="EMBL" id="KAG5184979.1"/>
    </source>
</evidence>
<dbReference type="InterPro" id="IPR035979">
    <property type="entry name" value="RBD_domain_sf"/>
</dbReference>
<evidence type="ECO:0000259" key="6">
    <source>
        <dbReference type="PROSITE" id="PS50102"/>
    </source>
</evidence>
<dbReference type="SUPFAM" id="SSF54928">
    <property type="entry name" value="RNA-binding domain, RBD"/>
    <property type="match status" value="1"/>
</dbReference>
<evidence type="ECO:0000313" key="9">
    <source>
        <dbReference type="Proteomes" id="UP000664859"/>
    </source>
</evidence>
<dbReference type="Gene3D" id="1.10.10.10">
    <property type="entry name" value="Winged helix-like DNA-binding domain superfamily/Winged helix DNA-binding domain"/>
    <property type="match status" value="1"/>
</dbReference>
<dbReference type="InterPro" id="IPR002344">
    <property type="entry name" value="Lupus_La"/>
</dbReference>
<evidence type="ECO:0000256" key="2">
    <source>
        <dbReference type="ARBA" id="ARBA00022884"/>
    </source>
</evidence>
<dbReference type="GO" id="GO:0003729">
    <property type="term" value="F:mRNA binding"/>
    <property type="evidence" value="ECO:0007669"/>
    <property type="project" value="TreeGrafter"/>
</dbReference>
<dbReference type="GO" id="GO:0005634">
    <property type="term" value="C:nucleus"/>
    <property type="evidence" value="ECO:0007669"/>
    <property type="project" value="UniProtKB-SubCell"/>
</dbReference>
<feature type="region of interest" description="Disordered" evidence="5">
    <location>
        <begin position="272"/>
        <end position="297"/>
    </location>
</feature>
<dbReference type="PANTHER" id="PTHR22792">
    <property type="entry name" value="LUPUS LA PROTEIN-RELATED"/>
    <property type="match status" value="1"/>
</dbReference>
<evidence type="ECO:0000259" key="7">
    <source>
        <dbReference type="PROSITE" id="PS50961"/>
    </source>
</evidence>
<dbReference type="InterPro" id="IPR012677">
    <property type="entry name" value="Nucleotide-bd_a/b_plait_sf"/>
</dbReference>
<evidence type="ECO:0000256" key="5">
    <source>
        <dbReference type="SAM" id="MobiDB-lite"/>
    </source>
</evidence>
<evidence type="ECO:0000256" key="4">
    <source>
        <dbReference type="PROSITE-ProRule" id="PRU00332"/>
    </source>
</evidence>
<proteinExistence type="predicted"/>
<dbReference type="SUPFAM" id="SSF46785">
    <property type="entry name" value="Winged helix' DNA-binding domain"/>
    <property type="match status" value="1"/>
</dbReference>
<dbReference type="InterPro" id="IPR006630">
    <property type="entry name" value="La_HTH"/>
</dbReference>
<dbReference type="InterPro" id="IPR045180">
    <property type="entry name" value="La_dom_prot"/>
</dbReference>
<dbReference type="OrthoDB" id="439993at2759"/>
<evidence type="ECO:0000256" key="3">
    <source>
        <dbReference type="ARBA" id="ARBA00023242"/>
    </source>
</evidence>
<comment type="caution">
    <text evidence="8">The sequence shown here is derived from an EMBL/GenBank/DDBJ whole genome shotgun (WGS) entry which is preliminary data.</text>
</comment>